<name>A0ABQ5SFX7_9CHLO</name>
<feature type="non-terminal residue" evidence="5">
    <location>
        <position position="812"/>
    </location>
</feature>
<feature type="compositionally biased region" description="Low complexity" evidence="2">
    <location>
        <begin position="134"/>
        <end position="157"/>
    </location>
</feature>
<feature type="region of interest" description="Disordered" evidence="2">
    <location>
        <begin position="501"/>
        <end position="529"/>
    </location>
</feature>
<feature type="domain" description="RPAP1 N-terminal" evidence="4">
    <location>
        <begin position="433"/>
        <end position="475"/>
    </location>
</feature>
<comment type="caution">
    <text evidence="5">The sequence shown here is derived from an EMBL/GenBank/DDBJ whole genome shotgun (WGS) entry which is preliminary data.</text>
</comment>
<accession>A0ABQ5SFX7</accession>
<feature type="region of interest" description="Disordered" evidence="2">
    <location>
        <begin position="474"/>
        <end position="493"/>
    </location>
</feature>
<evidence type="ECO:0000313" key="6">
    <source>
        <dbReference type="Proteomes" id="UP001165090"/>
    </source>
</evidence>
<feature type="region of interest" description="Disordered" evidence="2">
    <location>
        <begin position="318"/>
        <end position="366"/>
    </location>
</feature>
<evidence type="ECO:0000256" key="2">
    <source>
        <dbReference type="SAM" id="MobiDB-lite"/>
    </source>
</evidence>
<dbReference type="EMBL" id="BSDZ01000080">
    <property type="protein sequence ID" value="GLI68847.1"/>
    <property type="molecule type" value="Genomic_DNA"/>
</dbReference>
<feature type="domain" description="RPAP1 C-terminal" evidence="3">
    <location>
        <begin position="652"/>
        <end position="720"/>
    </location>
</feature>
<dbReference type="InterPro" id="IPR013930">
    <property type="entry name" value="RPAP1_N"/>
</dbReference>
<dbReference type="InterPro" id="IPR013929">
    <property type="entry name" value="RPAP1_C"/>
</dbReference>
<reference evidence="5 6" key="1">
    <citation type="journal article" date="2023" name="IScience">
        <title>Expanded male sex-determining region conserved during the evolution of homothallism in the green alga Volvox.</title>
        <authorList>
            <person name="Yamamoto K."/>
            <person name="Matsuzaki R."/>
            <person name="Mahakham W."/>
            <person name="Heman W."/>
            <person name="Sekimoto H."/>
            <person name="Kawachi M."/>
            <person name="Minakuchi Y."/>
            <person name="Toyoda A."/>
            <person name="Nozaki H."/>
        </authorList>
    </citation>
    <scope>NUCLEOTIDE SEQUENCE [LARGE SCALE GENOMIC DNA]</scope>
    <source>
        <strain evidence="5 6">NIES-4468</strain>
    </source>
</reference>
<dbReference type="Proteomes" id="UP001165090">
    <property type="component" value="Unassembled WGS sequence"/>
</dbReference>
<feature type="non-terminal residue" evidence="5">
    <location>
        <position position="1"/>
    </location>
</feature>
<feature type="compositionally biased region" description="Pro residues" evidence="2">
    <location>
        <begin position="352"/>
        <end position="361"/>
    </location>
</feature>
<feature type="compositionally biased region" description="Polar residues" evidence="2">
    <location>
        <begin position="332"/>
        <end position="347"/>
    </location>
</feature>
<dbReference type="Pfam" id="PF08621">
    <property type="entry name" value="RPAP1_N"/>
    <property type="match status" value="1"/>
</dbReference>
<feature type="compositionally biased region" description="Low complexity" evidence="2">
    <location>
        <begin position="620"/>
        <end position="633"/>
    </location>
</feature>
<dbReference type="InterPro" id="IPR055326">
    <property type="entry name" value="MINIYO"/>
</dbReference>
<feature type="region of interest" description="Disordered" evidence="2">
    <location>
        <begin position="117"/>
        <end position="182"/>
    </location>
</feature>
<feature type="region of interest" description="Disordered" evidence="2">
    <location>
        <begin position="620"/>
        <end position="644"/>
    </location>
</feature>
<organism evidence="5 6">
    <name type="scientific">Volvox africanus</name>
    <dbReference type="NCBI Taxonomy" id="51714"/>
    <lineage>
        <taxon>Eukaryota</taxon>
        <taxon>Viridiplantae</taxon>
        <taxon>Chlorophyta</taxon>
        <taxon>core chlorophytes</taxon>
        <taxon>Chlorophyceae</taxon>
        <taxon>CS clade</taxon>
        <taxon>Chlamydomonadales</taxon>
        <taxon>Volvocaceae</taxon>
        <taxon>Volvox</taxon>
    </lineage>
</organism>
<evidence type="ECO:0000259" key="3">
    <source>
        <dbReference type="Pfam" id="PF08620"/>
    </source>
</evidence>
<dbReference type="Pfam" id="PF08620">
    <property type="entry name" value="RPAP1_C"/>
    <property type="match status" value="1"/>
</dbReference>
<proteinExistence type="inferred from homology"/>
<feature type="compositionally biased region" description="Basic residues" evidence="2">
    <location>
        <begin position="319"/>
        <end position="331"/>
    </location>
</feature>
<protein>
    <submittedName>
        <fullName evidence="5">Uncharacterized protein</fullName>
    </submittedName>
</protein>
<dbReference type="PANTHER" id="PTHR47605">
    <property type="entry name" value="TRANSCRIPTIONAL ELONGATION REGULATOR MINIYO"/>
    <property type="match status" value="1"/>
</dbReference>
<dbReference type="PANTHER" id="PTHR47605:SF2">
    <property type="entry name" value="TRANSCRIPTIONAL ELONGATION REGULATOR MINIYO"/>
    <property type="match status" value="1"/>
</dbReference>
<evidence type="ECO:0000259" key="4">
    <source>
        <dbReference type="Pfam" id="PF08621"/>
    </source>
</evidence>
<comment type="similarity">
    <text evidence="1">Belongs to the RPAP1 family.</text>
</comment>
<evidence type="ECO:0000256" key="1">
    <source>
        <dbReference type="ARBA" id="ARBA00009953"/>
    </source>
</evidence>
<gene>
    <name evidence="5" type="ORF">VaNZ11_013391</name>
</gene>
<sequence>EEELLAMQEEFLGQQRRPAANVARVSHRNGSGAQLRAYGSTAVQHTQRNQLQSLYPVQNSTAFEGRTMGPRFREALPGLGDGGGDGGPGGNIRGDEDLALSTEQELLQMQDDFISRNSQPAAKVTRLTRRGPPASAEVPVATTSVAAPGASGSADGAFTGGEPGGIRESQAPRPRLNKGEPAVSASVAAAQVVSQYSEHAEPVKGGVEAFAKTTVVAAAAAAAASVTRLTRVEEPPPPPPPPPRQEREPTSILGPIEGLLGDVVERRPSPSQAPTAPRAGPVLVRDVVAPFPEVPLPVGAALSEAYGRAGASFPEAMHRRQSKFALSRKTKQQSQSLEQQAAPRTTVSHPSAGPPRSPPPASQGDAVLVPATTSTLTNCSLLPSGPVSATATSADQHVAACVHVHDTVDSGGGTGTGGGGGCGGESRGELGAIGEQNREAVARMRPEEVAAALEELSSRMAPEALEFLRRRGAQRLTQRQQPQPRPQPQPEQFRIPGLDQAQVPAPAPAGGGSARLAGDRVSLAPGRGDMRSVSSMASCATQEDSNVVLDSALRALTAGGAAGPEGRGEGGAALPASVAAPGNLVGALPIGALVTAQRQQQQTGAAAGLLLGKGGRSGGAEAAAGQGGAAPAAEPSPRSVGSPADPRLVARLRFDLDGAVVDVQGPEEVFVEEEVLLRDHLRRDEGSVPPGYTLGELLVLCRSAVAAQRVAGLAAIADLAAIARPRPEDLQMYVPRAAASLGRVSATADDVTWTPGQMIRRFVPIPEHLRDRAPAYSVSWQEVWQFFVSELGLAAHLRLALDDDRPAVLAAA</sequence>
<feature type="region of interest" description="Disordered" evidence="2">
    <location>
        <begin position="226"/>
        <end position="251"/>
    </location>
</feature>
<keyword evidence="6" id="KW-1185">Reference proteome</keyword>
<evidence type="ECO:0000313" key="5">
    <source>
        <dbReference type="EMBL" id="GLI68847.1"/>
    </source>
</evidence>